<dbReference type="GO" id="GO:0009279">
    <property type="term" value="C:cell outer membrane"/>
    <property type="evidence" value="ECO:0007669"/>
    <property type="project" value="UniProtKB-SubCell"/>
</dbReference>
<gene>
    <name evidence="9" type="ORF">FHR87_000855</name>
</gene>
<evidence type="ECO:0000256" key="1">
    <source>
        <dbReference type="ARBA" id="ARBA00004442"/>
    </source>
</evidence>
<sequence length="450" mass="49942">MVRTTIISFGLFCSLLATPVHAARSEPHTRSVSASSYTSDLVQLYRESRLEDPRVLAAYARAQAGKDYEREALGALLPQVNANSSRNRITRDTKISRDSYDTELYSLSLTQHLYNKPVWEKYQKSKSLALQAESEGEDAQAEAAVDLAERYFVALAADDELELVMAERRTTQKNLDRINALYTRKMAMVTDVLELKARVDMLAASEIEARNQVRIAREALSEIVGRSVTEKLSRVREDVALMAPSEALDSWLDKALVANPALAARKDALDAAEAAVREGWGGHYPSLSLNLSAQRTDQGFQNTQSAKADSYVANLGVQVPIYSGGSTSARVRALNNERFAAEQDLEMLRRQVIRETTSSYLTAQSGAEKIRASFKALESAKQSSVASQKGFQYGVVNAVDVLTSVQKEFEARRDLLKAQYDFVNNLLVLNRWAGSLSEESIESVNIWLVR</sequence>
<comment type="caution">
    <text evidence="9">The sequence shown here is derived from an EMBL/GenBank/DDBJ whole genome shotgun (WGS) entry which is preliminary data.</text>
</comment>
<dbReference type="RefSeq" id="WP_183165470.1">
    <property type="nucleotide sequence ID" value="NZ_JACHXI010000003.1"/>
</dbReference>
<keyword evidence="3" id="KW-0813">Transport</keyword>
<dbReference type="AlphaFoldDB" id="A0A839SZ96"/>
<keyword evidence="5" id="KW-0812">Transmembrane</keyword>
<organism evidence="9 10">
    <name type="scientific">Azomonas macrocytogenes</name>
    <name type="common">Azotobacter macrocytogenes</name>
    <dbReference type="NCBI Taxonomy" id="69962"/>
    <lineage>
        <taxon>Bacteria</taxon>
        <taxon>Pseudomonadati</taxon>
        <taxon>Pseudomonadota</taxon>
        <taxon>Gammaproteobacteria</taxon>
        <taxon>Pseudomonadales</taxon>
        <taxon>Pseudomonadaceae</taxon>
        <taxon>Azomonas</taxon>
    </lineage>
</organism>
<dbReference type="PANTHER" id="PTHR30026:SF20">
    <property type="entry name" value="OUTER MEMBRANE PROTEIN TOLC"/>
    <property type="match status" value="1"/>
</dbReference>
<dbReference type="GO" id="GO:0015562">
    <property type="term" value="F:efflux transmembrane transporter activity"/>
    <property type="evidence" value="ECO:0007669"/>
    <property type="project" value="InterPro"/>
</dbReference>
<evidence type="ECO:0000256" key="3">
    <source>
        <dbReference type="ARBA" id="ARBA00022448"/>
    </source>
</evidence>
<dbReference type="NCBIfam" id="TIGR01844">
    <property type="entry name" value="type_I_sec_TolC"/>
    <property type="match status" value="1"/>
</dbReference>
<dbReference type="SUPFAM" id="SSF56954">
    <property type="entry name" value="Outer membrane efflux proteins (OEP)"/>
    <property type="match status" value="1"/>
</dbReference>
<dbReference type="Proteomes" id="UP000549250">
    <property type="component" value="Unassembled WGS sequence"/>
</dbReference>
<keyword evidence="10" id="KW-1185">Reference proteome</keyword>
<evidence type="ECO:0000313" key="10">
    <source>
        <dbReference type="Proteomes" id="UP000549250"/>
    </source>
</evidence>
<evidence type="ECO:0000256" key="7">
    <source>
        <dbReference type="ARBA" id="ARBA00023237"/>
    </source>
</evidence>
<dbReference type="InterPro" id="IPR010130">
    <property type="entry name" value="T1SS_OMP_TolC"/>
</dbReference>
<protein>
    <submittedName>
        <fullName evidence="9">Outer membrane protein</fullName>
    </submittedName>
</protein>
<evidence type="ECO:0000256" key="8">
    <source>
        <dbReference type="SAM" id="SignalP"/>
    </source>
</evidence>
<keyword evidence="4" id="KW-1134">Transmembrane beta strand</keyword>
<comment type="similarity">
    <text evidence="2">Belongs to the outer membrane factor (OMF) (TC 1.B.17) family.</text>
</comment>
<feature type="signal peptide" evidence="8">
    <location>
        <begin position="1"/>
        <end position="22"/>
    </location>
</feature>
<dbReference type="GO" id="GO:0015288">
    <property type="term" value="F:porin activity"/>
    <property type="evidence" value="ECO:0007669"/>
    <property type="project" value="TreeGrafter"/>
</dbReference>
<dbReference type="Pfam" id="PF02321">
    <property type="entry name" value="OEP"/>
    <property type="match status" value="2"/>
</dbReference>
<evidence type="ECO:0000256" key="4">
    <source>
        <dbReference type="ARBA" id="ARBA00022452"/>
    </source>
</evidence>
<accession>A0A839SZ96</accession>
<feature type="chain" id="PRO_5032385190" evidence="8">
    <location>
        <begin position="23"/>
        <end position="450"/>
    </location>
</feature>
<proteinExistence type="inferred from homology"/>
<dbReference type="EMBL" id="JACHXI010000003">
    <property type="protein sequence ID" value="MBB3102472.1"/>
    <property type="molecule type" value="Genomic_DNA"/>
</dbReference>
<keyword evidence="7" id="KW-0998">Cell outer membrane</keyword>
<evidence type="ECO:0000256" key="6">
    <source>
        <dbReference type="ARBA" id="ARBA00023136"/>
    </source>
</evidence>
<dbReference type="GO" id="GO:1990281">
    <property type="term" value="C:efflux pump complex"/>
    <property type="evidence" value="ECO:0007669"/>
    <property type="project" value="TreeGrafter"/>
</dbReference>
<evidence type="ECO:0000256" key="5">
    <source>
        <dbReference type="ARBA" id="ARBA00022692"/>
    </source>
</evidence>
<evidence type="ECO:0000313" key="9">
    <source>
        <dbReference type="EMBL" id="MBB3102472.1"/>
    </source>
</evidence>
<reference evidence="9 10" key="1">
    <citation type="submission" date="2020-08" db="EMBL/GenBank/DDBJ databases">
        <title>Genomic Encyclopedia of Type Strains, Phase III (KMG-III): the genomes of soil and plant-associated and newly described type strains.</title>
        <authorList>
            <person name="Whitman W."/>
        </authorList>
    </citation>
    <scope>NUCLEOTIDE SEQUENCE [LARGE SCALE GENOMIC DNA]</scope>
    <source>
        <strain evidence="9 10">CECT 4462</strain>
    </source>
</reference>
<name>A0A839SZ96_AZOMA</name>
<dbReference type="InterPro" id="IPR003423">
    <property type="entry name" value="OMP_efflux"/>
</dbReference>
<dbReference type="PANTHER" id="PTHR30026">
    <property type="entry name" value="OUTER MEMBRANE PROTEIN TOLC"/>
    <property type="match status" value="1"/>
</dbReference>
<comment type="subcellular location">
    <subcellularLocation>
        <location evidence="1">Cell outer membrane</location>
    </subcellularLocation>
</comment>
<dbReference type="InterPro" id="IPR051906">
    <property type="entry name" value="TolC-like"/>
</dbReference>
<keyword evidence="8" id="KW-0732">Signal</keyword>
<evidence type="ECO:0000256" key="2">
    <source>
        <dbReference type="ARBA" id="ARBA00007613"/>
    </source>
</evidence>
<keyword evidence="6" id="KW-0472">Membrane</keyword>
<dbReference type="Gene3D" id="1.20.1600.10">
    <property type="entry name" value="Outer membrane efflux proteins (OEP)"/>
    <property type="match status" value="1"/>
</dbReference>